<dbReference type="InterPro" id="IPR013087">
    <property type="entry name" value="Znf_C2H2_type"/>
</dbReference>
<dbReference type="AlphaFoldDB" id="A0A3P9IBE5"/>
<keyword evidence="5 11" id="KW-0863">Zinc-finger</keyword>
<reference evidence="13 14" key="2">
    <citation type="submission" date="2017-04" db="EMBL/GenBank/DDBJ databases">
        <title>CpG methylation of centromeres and impact of large insertions on vertebrate speciation.</title>
        <authorList>
            <person name="Ichikawa K."/>
            <person name="Yoshimura J."/>
            <person name="Morishita S."/>
        </authorList>
    </citation>
    <scope>NUCLEOTIDE SEQUENCE</scope>
    <source>
        <strain evidence="13 14">HSOK</strain>
    </source>
</reference>
<comment type="function">
    <text evidence="1">May be involved in transcriptional regulation.</text>
</comment>
<keyword evidence="6" id="KW-0862">Zinc</keyword>
<dbReference type="Proteomes" id="UP000265200">
    <property type="component" value="Chromosome 17"/>
</dbReference>
<dbReference type="InterPro" id="IPR036236">
    <property type="entry name" value="Znf_C2H2_sf"/>
</dbReference>
<evidence type="ECO:0000256" key="4">
    <source>
        <dbReference type="ARBA" id="ARBA00022737"/>
    </source>
</evidence>
<keyword evidence="7" id="KW-0805">Transcription regulation</keyword>
<dbReference type="Ensembl" id="ENSORLT00015025612.1">
    <property type="protein sequence ID" value="ENSORLP00015017235.1"/>
    <property type="gene ID" value="ENSORLG00015018275.1"/>
</dbReference>
<sequence length="58" mass="6627">MFESDLACLKNLKTHMRVHTGEKPFACTLCGKRFSDSSNLKRHHSVLHTTENVSAVRR</sequence>
<dbReference type="SUPFAM" id="SSF57667">
    <property type="entry name" value="beta-beta-alpha zinc fingers"/>
    <property type="match status" value="1"/>
</dbReference>
<dbReference type="Gene3D" id="3.30.160.60">
    <property type="entry name" value="Classic Zinc Finger"/>
    <property type="match status" value="2"/>
</dbReference>
<dbReference type="FunFam" id="3.30.160.60:FF:000097">
    <property type="entry name" value="Zinc finger protein"/>
    <property type="match status" value="1"/>
</dbReference>
<evidence type="ECO:0000259" key="12">
    <source>
        <dbReference type="PROSITE" id="PS50157"/>
    </source>
</evidence>
<evidence type="ECO:0000256" key="11">
    <source>
        <dbReference type="PROSITE-ProRule" id="PRU00042"/>
    </source>
</evidence>
<comment type="subcellular location">
    <subcellularLocation>
        <location evidence="2">Nucleus</location>
    </subcellularLocation>
</comment>
<keyword evidence="8" id="KW-0238">DNA-binding</keyword>
<evidence type="ECO:0000256" key="7">
    <source>
        <dbReference type="ARBA" id="ARBA00023015"/>
    </source>
</evidence>
<evidence type="ECO:0000256" key="8">
    <source>
        <dbReference type="ARBA" id="ARBA00023125"/>
    </source>
</evidence>
<dbReference type="GO" id="GO:0003677">
    <property type="term" value="F:DNA binding"/>
    <property type="evidence" value="ECO:0007669"/>
    <property type="project" value="UniProtKB-KW"/>
</dbReference>
<dbReference type="GO" id="GO:0008270">
    <property type="term" value="F:zinc ion binding"/>
    <property type="evidence" value="ECO:0007669"/>
    <property type="project" value="UniProtKB-KW"/>
</dbReference>
<dbReference type="PANTHER" id="PTHR23235">
    <property type="entry name" value="KRUEPPEL-LIKE TRANSCRIPTION FACTOR"/>
    <property type="match status" value="1"/>
</dbReference>
<evidence type="ECO:0000313" key="13">
    <source>
        <dbReference type="Ensembl" id="ENSORLP00015017235.1"/>
    </source>
</evidence>
<feature type="domain" description="C2H2-type" evidence="12">
    <location>
        <begin position="25"/>
        <end position="53"/>
    </location>
</feature>
<proteinExistence type="predicted"/>
<reference evidence="13" key="3">
    <citation type="submission" date="2025-08" db="UniProtKB">
        <authorList>
            <consortium name="Ensembl"/>
        </authorList>
    </citation>
    <scope>IDENTIFICATION</scope>
    <source>
        <strain evidence="13">HSOK</strain>
    </source>
</reference>
<keyword evidence="4" id="KW-0677">Repeat</keyword>
<keyword evidence="3" id="KW-0479">Metal-binding</keyword>
<organism evidence="13 14">
    <name type="scientific">Oryzias latipes</name>
    <name type="common">Japanese rice fish</name>
    <name type="synonym">Japanese killifish</name>
    <dbReference type="NCBI Taxonomy" id="8090"/>
    <lineage>
        <taxon>Eukaryota</taxon>
        <taxon>Metazoa</taxon>
        <taxon>Chordata</taxon>
        <taxon>Craniata</taxon>
        <taxon>Vertebrata</taxon>
        <taxon>Euteleostomi</taxon>
        <taxon>Actinopterygii</taxon>
        <taxon>Neopterygii</taxon>
        <taxon>Teleostei</taxon>
        <taxon>Neoteleostei</taxon>
        <taxon>Acanthomorphata</taxon>
        <taxon>Ovalentaria</taxon>
        <taxon>Atherinomorphae</taxon>
        <taxon>Beloniformes</taxon>
        <taxon>Adrianichthyidae</taxon>
        <taxon>Oryziinae</taxon>
        <taxon>Oryzias</taxon>
    </lineage>
</organism>
<dbReference type="Pfam" id="PF13465">
    <property type="entry name" value="zf-H2C2_2"/>
    <property type="match status" value="1"/>
</dbReference>
<evidence type="ECO:0000256" key="9">
    <source>
        <dbReference type="ARBA" id="ARBA00023163"/>
    </source>
</evidence>
<protein>
    <recommendedName>
        <fullName evidence="12">C2H2-type domain-containing protein</fullName>
    </recommendedName>
</protein>
<keyword evidence="9" id="KW-0804">Transcription</keyword>
<dbReference type="GO" id="GO:0005634">
    <property type="term" value="C:nucleus"/>
    <property type="evidence" value="ECO:0007669"/>
    <property type="project" value="UniProtKB-SubCell"/>
</dbReference>
<reference evidence="13" key="4">
    <citation type="submission" date="2025-09" db="UniProtKB">
        <authorList>
            <consortium name="Ensembl"/>
        </authorList>
    </citation>
    <scope>IDENTIFICATION</scope>
    <source>
        <strain evidence="13">HSOK</strain>
    </source>
</reference>
<evidence type="ECO:0000313" key="14">
    <source>
        <dbReference type="Proteomes" id="UP000265200"/>
    </source>
</evidence>
<evidence type="ECO:0000256" key="3">
    <source>
        <dbReference type="ARBA" id="ARBA00022723"/>
    </source>
</evidence>
<accession>A0A3P9IBE5</accession>
<evidence type="ECO:0000256" key="1">
    <source>
        <dbReference type="ARBA" id="ARBA00003767"/>
    </source>
</evidence>
<evidence type="ECO:0000256" key="6">
    <source>
        <dbReference type="ARBA" id="ARBA00022833"/>
    </source>
</evidence>
<name>A0A3P9IBE5_ORYLA</name>
<reference key="1">
    <citation type="journal article" date="2007" name="Nature">
        <title>The medaka draft genome and insights into vertebrate genome evolution.</title>
        <authorList>
            <person name="Kasahara M."/>
            <person name="Naruse K."/>
            <person name="Sasaki S."/>
            <person name="Nakatani Y."/>
            <person name="Qu W."/>
            <person name="Ahsan B."/>
            <person name="Yamada T."/>
            <person name="Nagayasu Y."/>
            <person name="Doi K."/>
            <person name="Kasai Y."/>
            <person name="Jindo T."/>
            <person name="Kobayashi D."/>
            <person name="Shimada A."/>
            <person name="Toyoda A."/>
            <person name="Kuroki Y."/>
            <person name="Fujiyama A."/>
            <person name="Sasaki T."/>
            <person name="Shimizu A."/>
            <person name="Asakawa S."/>
            <person name="Shimizu N."/>
            <person name="Hashimoto S."/>
            <person name="Yang J."/>
            <person name="Lee Y."/>
            <person name="Matsushima K."/>
            <person name="Sugano S."/>
            <person name="Sakaizumi M."/>
            <person name="Narita T."/>
            <person name="Ohishi K."/>
            <person name="Haga S."/>
            <person name="Ohta F."/>
            <person name="Nomoto H."/>
            <person name="Nogata K."/>
            <person name="Morishita T."/>
            <person name="Endo T."/>
            <person name="Shin-I T."/>
            <person name="Takeda H."/>
            <person name="Morishita S."/>
            <person name="Kohara Y."/>
        </authorList>
    </citation>
    <scope>NUCLEOTIDE SEQUENCE [LARGE SCALE GENOMIC DNA]</scope>
    <source>
        <strain>Hd-rR</strain>
    </source>
</reference>
<evidence type="ECO:0000256" key="5">
    <source>
        <dbReference type="ARBA" id="ARBA00022771"/>
    </source>
</evidence>
<evidence type="ECO:0000256" key="2">
    <source>
        <dbReference type="ARBA" id="ARBA00004123"/>
    </source>
</evidence>
<dbReference type="SMART" id="SM00355">
    <property type="entry name" value="ZnF_C2H2"/>
    <property type="match status" value="1"/>
</dbReference>
<dbReference type="PANTHER" id="PTHR23235:SF178">
    <property type="entry name" value="C2H2-TYPE DOMAIN-CONTAINING PROTEIN-RELATED"/>
    <property type="match status" value="1"/>
</dbReference>
<dbReference type="PROSITE" id="PS00028">
    <property type="entry name" value="ZINC_FINGER_C2H2_1"/>
    <property type="match status" value="1"/>
</dbReference>
<evidence type="ECO:0000256" key="10">
    <source>
        <dbReference type="ARBA" id="ARBA00023242"/>
    </source>
</evidence>
<dbReference type="PROSITE" id="PS50157">
    <property type="entry name" value="ZINC_FINGER_C2H2_2"/>
    <property type="match status" value="1"/>
</dbReference>
<keyword evidence="10" id="KW-0539">Nucleus</keyword>